<comment type="caution">
    <text evidence="2">The sequence shown here is derived from an EMBL/GenBank/DDBJ whole genome shotgun (WGS) entry which is preliminary data.</text>
</comment>
<dbReference type="Gene3D" id="1.25.40.10">
    <property type="entry name" value="Tetratricopeptide repeat domain"/>
    <property type="match status" value="1"/>
</dbReference>
<reference evidence="2" key="1">
    <citation type="submission" date="2021-06" db="EMBL/GenBank/DDBJ databases">
        <authorList>
            <person name="Arsene-Ploetze F."/>
        </authorList>
    </citation>
    <scope>NUCLEOTIDE SEQUENCE</scope>
    <source>
        <strain evidence="2">SBRY1</strain>
    </source>
</reference>
<dbReference type="AlphaFoldDB" id="A0A9W4H1K1"/>
<evidence type="ECO:0008006" key="4">
    <source>
        <dbReference type="Google" id="ProtNLM"/>
    </source>
</evidence>
<accession>A0A9W4H1K1</accession>
<dbReference type="InterPro" id="IPR011990">
    <property type="entry name" value="TPR-like_helical_dom_sf"/>
</dbReference>
<sequence length="319" mass="33600">MRRRSVLAAAGLVAPTQLLALVDDALAAVPAPTAEPIALQSRVAGARALFDAGRYTSLLEGLPGLLGAAHQAARTRSDLGYGRLSACYGLTAQALIKIERYDSARIAADRATVYADLSGSALAAAAATREMAIVLRHQGQPQAAQKLVTNAALAVGATGLTTDAQRSAYAQMLCTTAYTAAQSGDRAEALTMIREAADAARNLPDAAPRERPFPVTSAAVDAYAVSVHWALGDSGTALDIGSRLLPQQFPTAERRGRFHTDMARAWWQWGRPEQTAAALLAAARVAPAEVRDRPAIRRIVTDLQERHPLAPGVRALATV</sequence>
<evidence type="ECO:0000313" key="3">
    <source>
        <dbReference type="Proteomes" id="UP001153328"/>
    </source>
</evidence>
<evidence type="ECO:0000313" key="2">
    <source>
        <dbReference type="EMBL" id="CAG7642382.1"/>
    </source>
</evidence>
<protein>
    <recommendedName>
        <fullName evidence="4">Transcriptional regulator</fullName>
    </recommendedName>
</protein>
<organism evidence="2 3">
    <name type="scientific">Actinacidiphila bryophytorum</name>
    <dbReference type="NCBI Taxonomy" id="1436133"/>
    <lineage>
        <taxon>Bacteria</taxon>
        <taxon>Bacillati</taxon>
        <taxon>Actinomycetota</taxon>
        <taxon>Actinomycetes</taxon>
        <taxon>Kitasatosporales</taxon>
        <taxon>Streptomycetaceae</taxon>
        <taxon>Actinacidiphila</taxon>
    </lineage>
</organism>
<feature type="chain" id="PRO_5040778530" description="Transcriptional regulator" evidence="1">
    <location>
        <begin position="21"/>
        <end position="319"/>
    </location>
</feature>
<dbReference type="Proteomes" id="UP001153328">
    <property type="component" value="Unassembled WGS sequence"/>
</dbReference>
<keyword evidence="3" id="KW-1185">Reference proteome</keyword>
<evidence type="ECO:0000256" key="1">
    <source>
        <dbReference type="SAM" id="SignalP"/>
    </source>
</evidence>
<keyword evidence="1" id="KW-0732">Signal</keyword>
<feature type="signal peptide" evidence="1">
    <location>
        <begin position="1"/>
        <end position="20"/>
    </location>
</feature>
<name>A0A9W4H1K1_9ACTN</name>
<dbReference type="EMBL" id="CAJVAX010000017">
    <property type="protein sequence ID" value="CAG7642382.1"/>
    <property type="molecule type" value="Genomic_DNA"/>
</dbReference>
<proteinExistence type="predicted"/>
<gene>
    <name evidence="2" type="ORF">SBRY_30644</name>
</gene>